<reference evidence="3" key="1">
    <citation type="submission" date="2016-12" db="EMBL/GenBank/DDBJ databases">
        <title>Complete Genome Sequence of Beggiatoa leptomitiformis D-401.</title>
        <authorList>
            <person name="Fomenkov A."/>
            <person name="Vincze T."/>
            <person name="Grabovich M."/>
            <person name="Anton B.P."/>
            <person name="Dubinina G."/>
            <person name="Orlova M."/>
            <person name="Belousova E."/>
            <person name="Roberts R.J."/>
        </authorList>
    </citation>
    <scope>NUCLEOTIDE SEQUENCE [LARGE SCALE GENOMIC DNA]</scope>
    <source>
        <strain evidence="3">D-401</strain>
    </source>
</reference>
<dbReference type="AlphaFoldDB" id="A0A2N9YBR9"/>
<accession>A0A2N9YBR9</accession>
<protein>
    <submittedName>
        <fullName evidence="2">UDP-N-acetylglucosamine 2-epimerase (Hydrolyzing)</fullName>
        <ecNumber evidence="2">3.2.1.183</ecNumber>
    </submittedName>
</protein>
<dbReference type="CDD" id="cd03786">
    <property type="entry name" value="GTB_UDP-GlcNAc_2-Epimerase"/>
    <property type="match status" value="1"/>
</dbReference>
<dbReference type="PANTHER" id="PTHR43174:SF3">
    <property type="entry name" value="UDP-N-ACETYLGLUCOSAMINE 2-EPIMERASE"/>
    <property type="match status" value="1"/>
</dbReference>
<dbReference type="EMBL" id="CP018889">
    <property type="protein sequence ID" value="AUI67844.1"/>
    <property type="molecule type" value="Genomic_DNA"/>
</dbReference>
<dbReference type="Pfam" id="PF02350">
    <property type="entry name" value="Epimerase_2"/>
    <property type="match status" value="1"/>
</dbReference>
<evidence type="ECO:0000259" key="1">
    <source>
        <dbReference type="Pfam" id="PF02350"/>
    </source>
</evidence>
<gene>
    <name evidence="2" type="primary">neuC</name>
    <name evidence="2" type="ORF">BLE401_03435</name>
</gene>
<feature type="domain" description="UDP-N-acetylglucosamine 2-epimerase" evidence="1">
    <location>
        <begin position="32"/>
        <end position="379"/>
    </location>
</feature>
<dbReference type="Proteomes" id="UP000234271">
    <property type="component" value="Chromosome"/>
</dbReference>
<dbReference type="RefSeq" id="WP_062148592.1">
    <property type="nucleotide sequence ID" value="NZ_CP012373.2"/>
</dbReference>
<dbReference type="KEGG" id="blep:AL038_02610"/>
<sequence length="396" mass="43496">MGNYNKQHISKRNIAVATGSRAEYGLLYWLLKSLQADPDINLQIIVTGMHLAPEFGLTYKQIENDGFYIDAKVEMLLSSDTKVGVAKAIGLGIIGLADVLERLRPDIIVILGDRFEIFAVAQTAMTLNIPLAHLHGGELTEGAIDEAIRHSITKMAQLHFVAAEVYRQRVIQLGEQPERVFNVGALAVDNIKHLSLLDKASLETELGFALGTLNFLVTYHPITLSQQNPTPAVCALLEALDSFPDAKIIITKANADQGGREINQLLENYAQNNHSRVYLSPSLGQLKYLSTMKQVDVIIGNSSSGLIEAPALHKATVNIGERQQGRLKAESIIDCATDKQAIQTAIMQAISPDFQQKLPSISSLYGMGDASMRIKHLLKTIGLEQLIIKRFYDIAF</sequence>
<name>A0A2N9YBR9_9GAMM</name>
<evidence type="ECO:0000313" key="3">
    <source>
        <dbReference type="Proteomes" id="UP000234271"/>
    </source>
</evidence>
<keyword evidence="3" id="KW-1185">Reference proteome</keyword>
<organism evidence="2 3">
    <name type="scientific">Beggiatoa leptomitoformis</name>
    <dbReference type="NCBI Taxonomy" id="288004"/>
    <lineage>
        <taxon>Bacteria</taxon>
        <taxon>Pseudomonadati</taxon>
        <taxon>Pseudomonadota</taxon>
        <taxon>Gammaproteobacteria</taxon>
        <taxon>Thiotrichales</taxon>
        <taxon>Thiotrichaceae</taxon>
        <taxon>Beggiatoa</taxon>
    </lineage>
</organism>
<dbReference type="EC" id="3.2.1.183" evidence="2"/>
<evidence type="ECO:0000313" key="2">
    <source>
        <dbReference type="EMBL" id="AUI67844.1"/>
    </source>
</evidence>
<dbReference type="InterPro" id="IPR003331">
    <property type="entry name" value="UDP_GlcNAc_Epimerase_2_dom"/>
</dbReference>
<dbReference type="GO" id="GO:0004553">
    <property type="term" value="F:hydrolase activity, hydrolyzing O-glycosyl compounds"/>
    <property type="evidence" value="ECO:0007669"/>
    <property type="project" value="InterPro"/>
</dbReference>
<dbReference type="GO" id="GO:0006047">
    <property type="term" value="P:UDP-N-acetylglucosamine metabolic process"/>
    <property type="evidence" value="ECO:0007669"/>
    <property type="project" value="InterPro"/>
</dbReference>
<dbReference type="Gene3D" id="3.40.50.2000">
    <property type="entry name" value="Glycogen Phosphorylase B"/>
    <property type="match status" value="2"/>
</dbReference>
<dbReference type="NCBIfam" id="TIGR03568">
    <property type="entry name" value="NeuC_NnaA"/>
    <property type="match status" value="1"/>
</dbReference>
<dbReference type="OrthoDB" id="9803238at2"/>
<keyword evidence="2" id="KW-0378">Hydrolase</keyword>
<dbReference type="InterPro" id="IPR020004">
    <property type="entry name" value="UDP-GlcNAc_Epase"/>
</dbReference>
<proteinExistence type="predicted"/>
<keyword evidence="2" id="KW-0326">Glycosidase</keyword>
<dbReference type="SUPFAM" id="SSF53756">
    <property type="entry name" value="UDP-Glycosyltransferase/glycogen phosphorylase"/>
    <property type="match status" value="1"/>
</dbReference>
<dbReference type="PANTHER" id="PTHR43174">
    <property type="entry name" value="UDP-N-ACETYLGLUCOSAMINE 2-EPIMERASE"/>
    <property type="match status" value="1"/>
</dbReference>
<dbReference type="InterPro" id="IPR029767">
    <property type="entry name" value="WecB-like"/>
</dbReference>
<dbReference type="STRING" id="288004.AL038_02610"/>